<comment type="caution">
    <text evidence="1">The sequence shown here is derived from an EMBL/GenBank/DDBJ whole genome shotgun (WGS) entry which is preliminary data.</text>
</comment>
<accession>A0A2W5SXK4</accession>
<protein>
    <submittedName>
        <fullName evidence="1">Nucleotidyl transferase AbiEii/AbiGii toxin family protein</fullName>
    </submittedName>
</protein>
<dbReference type="Gene3D" id="3.10.450.620">
    <property type="entry name" value="JHP933, nucleotidyltransferase-like core domain"/>
    <property type="match status" value="1"/>
</dbReference>
<keyword evidence="1" id="KW-0808">Transferase</keyword>
<proteinExistence type="predicted"/>
<dbReference type="InterPro" id="IPR014942">
    <property type="entry name" value="AbiEii"/>
</dbReference>
<dbReference type="Proteomes" id="UP000249061">
    <property type="component" value="Unassembled WGS sequence"/>
</dbReference>
<name>A0A2W5SXK4_9BACT</name>
<organism evidence="1 2">
    <name type="scientific">Archangium gephyra</name>
    <dbReference type="NCBI Taxonomy" id="48"/>
    <lineage>
        <taxon>Bacteria</taxon>
        <taxon>Pseudomonadati</taxon>
        <taxon>Myxococcota</taxon>
        <taxon>Myxococcia</taxon>
        <taxon>Myxococcales</taxon>
        <taxon>Cystobacterineae</taxon>
        <taxon>Archangiaceae</taxon>
        <taxon>Archangium</taxon>
    </lineage>
</organism>
<dbReference type="EMBL" id="QFQP01000030">
    <property type="protein sequence ID" value="PZR07512.1"/>
    <property type="molecule type" value="Genomic_DNA"/>
</dbReference>
<gene>
    <name evidence="1" type="ORF">DI536_26935</name>
</gene>
<evidence type="ECO:0000313" key="1">
    <source>
        <dbReference type="EMBL" id="PZR07512.1"/>
    </source>
</evidence>
<dbReference type="AlphaFoldDB" id="A0A2W5SXK4"/>
<reference evidence="1 2" key="1">
    <citation type="submission" date="2017-08" db="EMBL/GenBank/DDBJ databases">
        <title>Infants hospitalized years apart are colonized by the same room-sourced microbial strains.</title>
        <authorList>
            <person name="Brooks B."/>
            <person name="Olm M.R."/>
            <person name="Firek B.A."/>
            <person name="Baker R."/>
            <person name="Thomas B.C."/>
            <person name="Morowitz M.J."/>
            <person name="Banfield J.F."/>
        </authorList>
    </citation>
    <scope>NUCLEOTIDE SEQUENCE [LARGE SCALE GENOMIC DNA]</scope>
    <source>
        <strain evidence="1">S2_003_000_R2_14</strain>
    </source>
</reference>
<sequence>MIPKDFITEWRAHAPWVADRQVEQDLVISRALVELFSRPTIANALAFRGGTALYKLHLRPAARYSEDIDLVQTHEGGIGAVLDAIHEALDGWLGQPKWKQSEGRVTLSYRFESEDLPPVRLKLKVEINTREHFTVFGLKEHRFEVTSRWFSGVAGLRTYELDELLGTKLRALYQRKKGRDLFDLALALKREGVSPARVVEAFSKYMAAEEASISRALFEQNLHAKKSDPVFTADMTPLLATGQTWTFDDAYELVLRELIERLPGAPWQGR</sequence>
<evidence type="ECO:0000313" key="2">
    <source>
        <dbReference type="Proteomes" id="UP000249061"/>
    </source>
</evidence>
<dbReference type="Pfam" id="PF08843">
    <property type="entry name" value="AbiEii"/>
    <property type="match status" value="1"/>
</dbReference>
<dbReference type="GO" id="GO:0016740">
    <property type="term" value="F:transferase activity"/>
    <property type="evidence" value="ECO:0007669"/>
    <property type="project" value="UniProtKB-KW"/>
</dbReference>